<dbReference type="GO" id="GO:0008168">
    <property type="term" value="F:methyltransferase activity"/>
    <property type="evidence" value="ECO:0007669"/>
    <property type="project" value="UniProtKB-KW"/>
</dbReference>
<dbReference type="Proteomes" id="UP000290365">
    <property type="component" value="Chromosome"/>
</dbReference>
<dbReference type="SUPFAM" id="SSF53335">
    <property type="entry name" value="S-adenosyl-L-methionine-dependent methyltransferases"/>
    <property type="match status" value="1"/>
</dbReference>
<dbReference type="Pfam" id="PF13649">
    <property type="entry name" value="Methyltransf_25"/>
    <property type="match status" value="1"/>
</dbReference>
<sequence length="295" mass="33840">MRLPPKQSKQLYSRRQNYFIDADSGAEIARQMRQEMLITPAMGGLFVEHPDLSQVDRILDIYCGPGSWSLELAYMYPEIEVVGIDTNRNMIDYARAQARVQGLENVYFQTMNPKNLLDFPDGSFDIVNARFIAPYLYKRDWPAVLHEFARVTCPGGIIRLTEFDEMGLSNSAACNKMARLYAQALHHNGQSFHPLPDGPHLCITPMLAAFLEKAGCQNIQEKLHALNYSVGSEAYHSNYENLKVAYKLGQPFLLQMEVATQQELDELYEQMLLEMLADDFHAIWYFLTVWGYKSF</sequence>
<keyword evidence="2" id="KW-0489">Methyltransferase</keyword>
<evidence type="ECO:0000259" key="1">
    <source>
        <dbReference type="Pfam" id="PF13649"/>
    </source>
</evidence>
<evidence type="ECO:0000313" key="2">
    <source>
        <dbReference type="EMBL" id="QBD77834.1"/>
    </source>
</evidence>
<evidence type="ECO:0000313" key="3">
    <source>
        <dbReference type="Proteomes" id="UP000290365"/>
    </source>
</evidence>
<gene>
    <name evidence="2" type="ORF">EPA93_18275</name>
</gene>
<dbReference type="Gene3D" id="3.40.50.150">
    <property type="entry name" value="Vaccinia Virus protein VP39"/>
    <property type="match status" value="1"/>
</dbReference>
<dbReference type="CDD" id="cd02440">
    <property type="entry name" value="AdoMet_MTases"/>
    <property type="match status" value="1"/>
</dbReference>
<accession>A0A4P6JR78</accession>
<proteinExistence type="predicted"/>
<dbReference type="EMBL" id="CP035758">
    <property type="protein sequence ID" value="QBD77834.1"/>
    <property type="molecule type" value="Genomic_DNA"/>
</dbReference>
<protein>
    <submittedName>
        <fullName evidence="2">Class I SAM-dependent methyltransferase</fullName>
    </submittedName>
</protein>
<feature type="domain" description="Methyltransferase" evidence="1">
    <location>
        <begin position="58"/>
        <end position="156"/>
    </location>
</feature>
<name>A0A4P6JR78_KTERU</name>
<dbReference type="KEGG" id="kbs:EPA93_18275"/>
<reference evidence="2 3" key="1">
    <citation type="submission" date="2019-01" db="EMBL/GenBank/DDBJ databases">
        <title>Ktedonosporobacter rubrisoli SCAWS-G2.</title>
        <authorList>
            <person name="Huang Y."/>
            <person name="Yan B."/>
        </authorList>
    </citation>
    <scope>NUCLEOTIDE SEQUENCE [LARGE SCALE GENOMIC DNA]</scope>
    <source>
        <strain evidence="2 3">SCAWS-G2</strain>
    </source>
</reference>
<dbReference type="InterPro" id="IPR041698">
    <property type="entry name" value="Methyltransf_25"/>
</dbReference>
<dbReference type="PANTHER" id="PTHR43591">
    <property type="entry name" value="METHYLTRANSFERASE"/>
    <property type="match status" value="1"/>
</dbReference>
<dbReference type="RefSeq" id="WP_129888887.1">
    <property type="nucleotide sequence ID" value="NZ_CP035758.1"/>
</dbReference>
<keyword evidence="3" id="KW-1185">Reference proteome</keyword>
<organism evidence="2 3">
    <name type="scientific">Ktedonosporobacter rubrisoli</name>
    <dbReference type="NCBI Taxonomy" id="2509675"/>
    <lineage>
        <taxon>Bacteria</taxon>
        <taxon>Bacillati</taxon>
        <taxon>Chloroflexota</taxon>
        <taxon>Ktedonobacteria</taxon>
        <taxon>Ktedonobacterales</taxon>
        <taxon>Ktedonosporobacteraceae</taxon>
        <taxon>Ktedonosporobacter</taxon>
    </lineage>
</organism>
<dbReference type="OrthoDB" id="9787662at2"/>
<dbReference type="GO" id="GO:0032259">
    <property type="term" value="P:methylation"/>
    <property type="evidence" value="ECO:0007669"/>
    <property type="project" value="UniProtKB-KW"/>
</dbReference>
<dbReference type="AlphaFoldDB" id="A0A4P6JR78"/>
<dbReference type="InterPro" id="IPR029063">
    <property type="entry name" value="SAM-dependent_MTases_sf"/>
</dbReference>
<keyword evidence="2" id="KW-0808">Transferase</keyword>